<evidence type="ECO:0000313" key="3">
    <source>
        <dbReference type="Proteomes" id="UP000015530"/>
    </source>
</evidence>
<dbReference type="Proteomes" id="UP000015530">
    <property type="component" value="Unassembled WGS sequence"/>
</dbReference>
<sequence length="29" mass="3140">MTQDGWSLSAGRKRKSEQSDEDASCPVGN</sequence>
<dbReference type="HOGENOM" id="CLU_3410630_0_0_1"/>
<gene>
    <name evidence="2" type="ORF">CGLO_06329</name>
</gene>
<reference evidence="3" key="1">
    <citation type="journal article" date="2013" name="Mol. Plant Microbe Interact.">
        <title>Global aspects of pacC regulation of pathogenicity genes in Colletotrichum gloeosporioides as revealed by transcriptome analysis.</title>
        <authorList>
            <person name="Alkan N."/>
            <person name="Meng X."/>
            <person name="Friedlander G."/>
            <person name="Reuveni E."/>
            <person name="Sukno S."/>
            <person name="Sherman A."/>
            <person name="Thon M."/>
            <person name="Fluhr R."/>
            <person name="Prusky D."/>
        </authorList>
    </citation>
    <scope>NUCLEOTIDE SEQUENCE [LARGE SCALE GENOMIC DNA]</scope>
    <source>
        <strain evidence="3">Cg-14</strain>
    </source>
</reference>
<accession>T0KEN1</accession>
<proteinExistence type="predicted"/>
<organism evidence="2 3">
    <name type="scientific">Colletotrichum gloeosporioides (strain Cg-14)</name>
    <name type="common">Anthracnose fungus</name>
    <name type="synonym">Glomerella cingulata</name>
    <dbReference type="NCBI Taxonomy" id="1237896"/>
    <lineage>
        <taxon>Eukaryota</taxon>
        <taxon>Fungi</taxon>
        <taxon>Dikarya</taxon>
        <taxon>Ascomycota</taxon>
        <taxon>Pezizomycotina</taxon>
        <taxon>Sordariomycetes</taxon>
        <taxon>Hypocreomycetidae</taxon>
        <taxon>Glomerellales</taxon>
        <taxon>Glomerellaceae</taxon>
        <taxon>Colletotrichum</taxon>
        <taxon>Colletotrichum gloeosporioides species complex</taxon>
    </lineage>
</organism>
<feature type="region of interest" description="Disordered" evidence="1">
    <location>
        <begin position="1"/>
        <end position="29"/>
    </location>
</feature>
<protein>
    <submittedName>
        <fullName evidence="2">Uncharacterized protein</fullName>
    </submittedName>
</protein>
<evidence type="ECO:0000313" key="2">
    <source>
        <dbReference type="EMBL" id="EQB53902.1"/>
    </source>
</evidence>
<name>T0KEN1_COLGC</name>
<dbReference type="EMBL" id="AMYD01001282">
    <property type="protein sequence ID" value="EQB53902.1"/>
    <property type="molecule type" value="Genomic_DNA"/>
</dbReference>
<comment type="caution">
    <text evidence="2">The sequence shown here is derived from an EMBL/GenBank/DDBJ whole genome shotgun (WGS) entry which is preliminary data.</text>
</comment>
<evidence type="ECO:0000256" key="1">
    <source>
        <dbReference type="SAM" id="MobiDB-lite"/>
    </source>
</evidence>
<dbReference type="AlphaFoldDB" id="T0KEN1"/>